<dbReference type="InterPro" id="IPR011089">
    <property type="entry name" value="GmrSD_C"/>
</dbReference>
<feature type="domain" description="GmrSD restriction endonucleases C-terminal" evidence="2">
    <location>
        <begin position="127"/>
        <end position="239"/>
    </location>
</feature>
<reference evidence="3 4" key="1">
    <citation type="journal article" date="2020" name="Microorganisms">
        <title>Osmotic Adaptation and Compatible Solute Biosynthesis of Phototrophic Bacteria as Revealed from Genome Analyses.</title>
        <authorList>
            <person name="Imhoff J.F."/>
            <person name="Rahn T."/>
            <person name="Kunzel S."/>
            <person name="Keller A."/>
            <person name="Neulinger S.C."/>
        </authorList>
    </citation>
    <scope>NUCLEOTIDE SEQUENCE [LARGE SCALE GENOMIC DNA]</scope>
    <source>
        <strain evidence="3 4">DSM 9895</strain>
    </source>
</reference>
<dbReference type="InterPro" id="IPR047773">
    <property type="entry name" value="YHYH_dom_bact"/>
</dbReference>
<dbReference type="PANTHER" id="PTHR24094">
    <property type="entry name" value="SECRETED PROTEIN"/>
    <property type="match status" value="1"/>
</dbReference>
<gene>
    <name evidence="3" type="ORF">CKO28_05020</name>
</gene>
<dbReference type="PANTHER" id="PTHR24094:SF15">
    <property type="entry name" value="AMP-DEPENDENT SYNTHETASE_LIGASE DOMAIN-CONTAINING PROTEIN-RELATED"/>
    <property type="match status" value="1"/>
</dbReference>
<evidence type="ECO:0000313" key="4">
    <source>
        <dbReference type="Proteomes" id="UP001296873"/>
    </source>
</evidence>
<dbReference type="Pfam" id="PF07510">
    <property type="entry name" value="GmrSD_C"/>
    <property type="match status" value="1"/>
</dbReference>
<evidence type="ECO:0000259" key="2">
    <source>
        <dbReference type="Pfam" id="PF07510"/>
    </source>
</evidence>
<dbReference type="EMBL" id="NRRL01000006">
    <property type="protein sequence ID" value="MBK1667390.1"/>
    <property type="molecule type" value="Genomic_DNA"/>
</dbReference>
<protein>
    <recommendedName>
        <fullName evidence="2">GmrSD restriction endonucleases C-terminal domain-containing protein</fullName>
    </recommendedName>
</protein>
<keyword evidence="1" id="KW-0732">Signal</keyword>
<keyword evidence="4" id="KW-1185">Reference proteome</keyword>
<organism evidence="3 4">
    <name type="scientific">Rhodovibrio sodomensis</name>
    <dbReference type="NCBI Taxonomy" id="1088"/>
    <lineage>
        <taxon>Bacteria</taxon>
        <taxon>Pseudomonadati</taxon>
        <taxon>Pseudomonadota</taxon>
        <taxon>Alphaproteobacteria</taxon>
        <taxon>Rhodospirillales</taxon>
        <taxon>Rhodovibrionaceae</taxon>
        <taxon>Rhodovibrio</taxon>
    </lineage>
</organism>
<comment type="caution">
    <text evidence="3">The sequence shown here is derived from an EMBL/GenBank/DDBJ whole genome shotgun (WGS) entry which is preliminary data.</text>
</comment>
<feature type="signal peptide" evidence="1">
    <location>
        <begin position="1"/>
        <end position="25"/>
    </location>
</feature>
<name>A0ABS1DAI5_9PROT</name>
<accession>A0ABS1DAI5</accession>
<evidence type="ECO:0000313" key="3">
    <source>
        <dbReference type="EMBL" id="MBK1667390.1"/>
    </source>
</evidence>
<evidence type="ECO:0000256" key="1">
    <source>
        <dbReference type="SAM" id="SignalP"/>
    </source>
</evidence>
<sequence>MTRTFGALALLAATLLLMSSPSASAHPGGLDAHGCHHDRQNGGYHCHRGPLSGHAFQSKQAMLRQLEGVSGGATTSGAPAPGGYQEYDRDLYRHWTDDDGDCQNVRHEVLIAESRVPVSLTADGCRVVTGEWHDPYTGRVFKRARDLDVDHVVPLAEAHRSGGYRWSAAQRERYANDMSAPEHLMAVELGANRSKGADDPARWLPENRAYRCAYVRTWVAIKQGWGLSMDPAERRAIAQVERTCANRGQ</sequence>
<dbReference type="NCBIfam" id="NF033223">
    <property type="entry name" value="YHYH_alt"/>
    <property type="match status" value="1"/>
</dbReference>
<dbReference type="RefSeq" id="WP_200339460.1">
    <property type="nucleotide sequence ID" value="NZ_NRRL01000006.1"/>
</dbReference>
<feature type="chain" id="PRO_5047131778" description="GmrSD restriction endonucleases C-terminal domain-containing protein" evidence="1">
    <location>
        <begin position="26"/>
        <end position="249"/>
    </location>
</feature>
<dbReference type="Proteomes" id="UP001296873">
    <property type="component" value="Unassembled WGS sequence"/>
</dbReference>
<proteinExistence type="predicted"/>